<dbReference type="EMBL" id="ML991894">
    <property type="protein sequence ID" value="KAF2228763.1"/>
    <property type="molecule type" value="Genomic_DNA"/>
</dbReference>
<dbReference type="PANTHER" id="PTHR39596">
    <property type="match status" value="1"/>
</dbReference>
<evidence type="ECO:0008006" key="3">
    <source>
        <dbReference type="Google" id="ProtNLM"/>
    </source>
</evidence>
<dbReference type="Proteomes" id="UP000800092">
    <property type="component" value="Unassembled WGS sequence"/>
</dbReference>
<accession>A0A6A6GTZ2</accession>
<reference evidence="1" key="1">
    <citation type="journal article" date="2020" name="Stud. Mycol.">
        <title>101 Dothideomycetes genomes: a test case for predicting lifestyles and emergence of pathogens.</title>
        <authorList>
            <person name="Haridas S."/>
            <person name="Albert R."/>
            <person name="Binder M."/>
            <person name="Bloem J."/>
            <person name="Labutti K."/>
            <person name="Salamov A."/>
            <person name="Andreopoulos B."/>
            <person name="Baker S."/>
            <person name="Barry K."/>
            <person name="Bills G."/>
            <person name="Bluhm B."/>
            <person name="Cannon C."/>
            <person name="Castanera R."/>
            <person name="Culley D."/>
            <person name="Daum C."/>
            <person name="Ezra D."/>
            <person name="Gonzalez J."/>
            <person name="Henrissat B."/>
            <person name="Kuo A."/>
            <person name="Liang C."/>
            <person name="Lipzen A."/>
            <person name="Lutzoni F."/>
            <person name="Magnuson J."/>
            <person name="Mondo S."/>
            <person name="Nolan M."/>
            <person name="Ohm R."/>
            <person name="Pangilinan J."/>
            <person name="Park H.-J."/>
            <person name="Ramirez L."/>
            <person name="Alfaro M."/>
            <person name="Sun H."/>
            <person name="Tritt A."/>
            <person name="Yoshinaga Y."/>
            <person name="Zwiers L.-H."/>
            <person name="Turgeon B."/>
            <person name="Goodwin S."/>
            <person name="Spatafora J."/>
            <person name="Crous P."/>
            <person name="Grigoriev I."/>
        </authorList>
    </citation>
    <scope>NUCLEOTIDE SEQUENCE</scope>
    <source>
        <strain evidence="1">Tuck. ex Michener</strain>
    </source>
</reference>
<organism evidence="1 2">
    <name type="scientific">Viridothelium virens</name>
    <name type="common">Speckled blister lichen</name>
    <name type="synonym">Trypethelium virens</name>
    <dbReference type="NCBI Taxonomy" id="1048519"/>
    <lineage>
        <taxon>Eukaryota</taxon>
        <taxon>Fungi</taxon>
        <taxon>Dikarya</taxon>
        <taxon>Ascomycota</taxon>
        <taxon>Pezizomycotina</taxon>
        <taxon>Dothideomycetes</taxon>
        <taxon>Dothideomycetes incertae sedis</taxon>
        <taxon>Trypetheliales</taxon>
        <taxon>Trypetheliaceae</taxon>
        <taxon>Viridothelium</taxon>
    </lineage>
</organism>
<dbReference type="PANTHER" id="PTHR39596:SF4">
    <property type="entry name" value="HET DOMAIN PROTEIN (AFU_ORTHOLOGUE AFUA_3G03140)-RELATED"/>
    <property type="match status" value="1"/>
</dbReference>
<name>A0A6A6GTZ2_VIRVR</name>
<proteinExistence type="predicted"/>
<evidence type="ECO:0000313" key="2">
    <source>
        <dbReference type="Proteomes" id="UP000800092"/>
    </source>
</evidence>
<evidence type="ECO:0000313" key="1">
    <source>
        <dbReference type="EMBL" id="KAF2228763.1"/>
    </source>
</evidence>
<protein>
    <recommendedName>
        <fullName evidence="3">Heterokaryon incompatibility domain-containing protein</fullName>
    </recommendedName>
</protein>
<dbReference type="AlphaFoldDB" id="A0A6A6GTZ2"/>
<gene>
    <name evidence="1" type="ORF">EV356DRAFT_457092</name>
</gene>
<keyword evidence="2" id="KW-1185">Reference proteome</keyword>
<sequence>MAWYAMKSFYWISWHRGSMLLLWYFLGHQLEWGYDATLTSAITIQKPTLLPNTSFEDIMARSDSANKSDYMCTWAYRSLRRDRVAMALDFTAFHRRFADIFGDRKARCFEDGHPCDGSSPRACRRFTGADTKGINQLAHNFTCNGSCERLFWDETSYRKAGSGARAVCIEATTRPYLRYQVTSDKTLAVSHVWNHGQGGRPESLLRHGEMGGFNSCLHERYKNIARELGCTSYWMDTPCIPEDHLLRRESIANINTVFRESLATLICDRDIMDIDITSLKKDPTDMSEPMLRLRESIISTLLVCDWNLRSWTLLESIRGRKHILLLCKYNQVVSLVDLVKDVCSHGSIDVAILFLSGHHMLPARQSEPQYFPARQILGEALTGFVPLEEAACLLAHRLASRAQDDIVIWSLLTNETPYYDAKTWWREKVTGNGTFMTSGAGIRGFIHSGFLLSSAPRLKGVKSLQWAPTQPGLHLPQGVSNSTKVYQPEDGSNTTKLRIFNEGLVGRWGAYIFRTNDIPSDDSVTRKLQDIAKKFLSHKWGILLSPLTQMFYIAARHDPQRGRLRMADTRYMMLPFRGTSYFLFGVAGANDRESWEWQGVCEWPTAQPLPDFSNHKEILLV</sequence>
<dbReference type="OrthoDB" id="2426273at2759"/>